<protein>
    <submittedName>
        <fullName evidence="4">14-3-3 protein zeta/delta</fullName>
    </submittedName>
</protein>
<dbReference type="Proteomes" id="UP000245207">
    <property type="component" value="Unassembled WGS sequence"/>
</dbReference>
<evidence type="ECO:0000313" key="5">
    <source>
        <dbReference type="Proteomes" id="UP000245207"/>
    </source>
</evidence>
<comment type="caution">
    <text evidence="4">The sequence shown here is derived from an EMBL/GenBank/DDBJ whole genome shotgun (WGS) entry which is preliminary data.</text>
</comment>
<dbReference type="PIRSF" id="PIRSF000868">
    <property type="entry name" value="14-3-3"/>
    <property type="match status" value="1"/>
</dbReference>
<evidence type="ECO:0000259" key="3">
    <source>
        <dbReference type="SMART" id="SM00101"/>
    </source>
</evidence>
<organism evidence="4 5">
    <name type="scientific">Artemisia annua</name>
    <name type="common">Sweet wormwood</name>
    <dbReference type="NCBI Taxonomy" id="35608"/>
    <lineage>
        <taxon>Eukaryota</taxon>
        <taxon>Viridiplantae</taxon>
        <taxon>Streptophyta</taxon>
        <taxon>Embryophyta</taxon>
        <taxon>Tracheophyta</taxon>
        <taxon>Spermatophyta</taxon>
        <taxon>Magnoliopsida</taxon>
        <taxon>eudicotyledons</taxon>
        <taxon>Gunneridae</taxon>
        <taxon>Pentapetalae</taxon>
        <taxon>asterids</taxon>
        <taxon>campanulids</taxon>
        <taxon>Asterales</taxon>
        <taxon>Asteraceae</taxon>
        <taxon>Asteroideae</taxon>
        <taxon>Anthemideae</taxon>
        <taxon>Artemisiinae</taxon>
        <taxon>Artemisia</taxon>
    </lineage>
</organism>
<dbReference type="PANTHER" id="PTHR18860">
    <property type="entry name" value="14-3-3 PROTEIN"/>
    <property type="match status" value="1"/>
</dbReference>
<dbReference type="InterPro" id="IPR036815">
    <property type="entry name" value="14-3-3_dom_sf"/>
</dbReference>
<keyword evidence="5" id="KW-1185">Reference proteome</keyword>
<dbReference type="EMBL" id="PKPP01009660">
    <property type="protein sequence ID" value="PWA47762.1"/>
    <property type="molecule type" value="Genomic_DNA"/>
</dbReference>
<name>A0A2U1LFL5_ARTAN</name>
<dbReference type="SUPFAM" id="SSF48445">
    <property type="entry name" value="14-3-3 protein"/>
    <property type="match status" value="1"/>
</dbReference>
<feature type="region of interest" description="Disordered" evidence="2">
    <location>
        <begin position="1"/>
        <end position="26"/>
    </location>
</feature>
<dbReference type="InterPro" id="IPR000308">
    <property type="entry name" value="14-3-3"/>
</dbReference>
<dbReference type="InterPro" id="IPR023410">
    <property type="entry name" value="14-3-3_domain"/>
</dbReference>
<sequence length="242" mass="28042">MDSREGRDTSSRNMRDDKDSVYNSKERVELVEKAKHAEQAKRYDDMLVAMHEVAKQKFELNEEERNLWILAFTNLTQEKGQEIRNLNEKKKKSKKPLVPEVENVKNWTKPSLEDRIKSIKESVNTLCINMITIIEKYLLPTSLTPDSKALYYLMKAICYQYMAESSRSAIEAQKLNEKAIEAYEKGSMVAHDELPATNLLRLDIAFYFSVLCSAMSRHERACSIANEAIKEVLDDIRKHSDE</sequence>
<proteinExistence type="inferred from homology"/>
<comment type="similarity">
    <text evidence="1">Belongs to the 14-3-3 family.</text>
</comment>
<evidence type="ECO:0000256" key="1">
    <source>
        <dbReference type="ARBA" id="ARBA00006141"/>
    </source>
</evidence>
<feature type="domain" description="14-3-3" evidence="3">
    <location>
        <begin position="27"/>
        <end position="242"/>
    </location>
</feature>
<dbReference type="Gene3D" id="1.20.190.20">
    <property type="entry name" value="14-3-3 domain"/>
    <property type="match status" value="1"/>
</dbReference>
<dbReference type="STRING" id="35608.A0A2U1LFL5"/>
<dbReference type="SMART" id="SM00101">
    <property type="entry name" value="14_3_3"/>
    <property type="match status" value="1"/>
</dbReference>
<evidence type="ECO:0000256" key="2">
    <source>
        <dbReference type="SAM" id="MobiDB-lite"/>
    </source>
</evidence>
<reference evidence="4 5" key="1">
    <citation type="journal article" date="2018" name="Mol. Plant">
        <title>The genome of Artemisia annua provides insight into the evolution of Asteraceae family and artemisinin biosynthesis.</title>
        <authorList>
            <person name="Shen Q."/>
            <person name="Zhang L."/>
            <person name="Liao Z."/>
            <person name="Wang S."/>
            <person name="Yan T."/>
            <person name="Shi P."/>
            <person name="Liu M."/>
            <person name="Fu X."/>
            <person name="Pan Q."/>
            <person name="Wang Y."/>
            <person name="Lv Z."/>
            <person name="Lu X."/>
            <person name="Zhang F."/>
            <person name="Jiang W."/>
            <person name="Ma Y."/>
            <person name="Chen M."/>
            <person name="Hao X."/>
            <person name="Li L."/>
            <person name="Tang Y."/>
            <person name="Lv G."/>
            <person name="Zhou Y."/>
            <person name="Sun X."/>
            <person name="Brodelius P.E."/>
            <person name="Rose J.K.C."/>
            <person name="Tang K."/>
        </authorList>
    </citation>
    <scope>NUCLEOTIDE SEQUENCE [LARGE SCALE GENOMIC DNA]</scope>
    <source>
        <strain evidence="5">cv. Huhao1</strain>
        <tissue evidence="4">Leaf</tissue>
    </source>
</reference>
<dbReference type="PRINTS" id="PR00305">
    <property type="entry name" value="1433ZETA"/>
</dbReference>
<accession>A0A2U1LFL5</accession>
<evidence type="ECO:0000313" key="4">
    <source>
        <dbReference type="EMBL" id="PWA47762.1"/>
    </source>
</evidence>
<dbReference type="Pfam" id="PF00244">
    <property type="entry name" value="14-3-3"/>
    <property type="match status" value="1"/>
</dbReference>
<dbReference type="AlphaFoldDB" id="A0A2U1LFL5"/>
<gene>
    <name evidence="4" type="ORF">CTI12_AA497620</name>
</gene>